<evidence type="ECO:0000313" key="1">
    <source>
        <dbReference type="EMBL" id="SPF79104.1"/>
    </source>
</evidence>
<organism evidence="1 2">
    <name type="scientific">Aliiroseovarius pelagivivens</name>
    <dbReference type="NCBI Taxonomy" id="1639690"/>
    <lineage>
        <taxon>Bacteria</taxon>
        <taxon>Pseudomonadati</taxon>
        <taxon>Pseudomonadota</taxon>
        <taxon>Alphaproteobacteria</taxon>
        <taxon>Rhodobacterales</taxon>
        <taxon>Paracoccaceae</taxon>
        <taxon>Aliiroseovarius</taxon>
    </lineage>
</organism>
<dbReference type="Gene3D" id="3.40.50.1110">
    <property type="entry name" value="SGNH hydrolase"/>
    <property type="match status" value="1"/>
</dbReference>
<sequence length="404" mass="44980">MGAKQHSILLLAFGQSNADVHDAGPRIFADVENSFPIFMPNDGKRIRGYMGRERTSKIDGFDHISLAPQAIQSLLVAAAARLYTDLGDDAPERMIVRSEARGGRRFNGNKTNGVVVDGIYRNHDGTHSTIFLNLLKTLDECLSVADGLPISQVHLVWLHGEADRAMARESYSNHFIDFKSDVENHLRNYGVDPQWWLVQASGTGSMGGGNHWPNRLSVIDMADQHDNVVFPLAAYAYEQIDGAHFSGRGKRQLGENLGRIIALKENGADHVVPRPISSFSSGNEVVLEFCTDHPLVIDEESHPAPDRTVLGFHTRDRYKSTLVDVEVVDKVHIKLRFDREPSLETLVINYAYQHNRRGEMSAKSAYPVGRGCLRNTVSSSSIYDEDTTLHDWAAGFSIAYRDLI</sequence>
<dbReference type="EMBL" id="OMOI01000002">
    <property type="protein sequence ID" value="SPF79104.1"/>
    <property type="molecule type" value="Genomic_DNA"/>
</dbReference>
<dbReference type="InterPro" id="IPR036514">
    <property type="entry name" value="SGNH_hydro_sf"/>
</dbReference>
<accession>A0A2R8ATA1</accession>
<keyword evidence="2" id="KW-1185">Reference proteome</keyword>
<dbReference type="Proteomes" id="UP000244911">
    <property type="component" value="Unassembled WGS sequence"/>
</dbReference>
<dbReference type="RefSeq" id="WP_108858072.1">
    <property type="nucleotide sequence ID" value="NZ_OMOI01000002.1"/>
</dbReference>
<evidence type="ECO:0008006" key="3">
    <source>
        <dbReference type="Google" id="ProtNLM"/>
    </source>
</evidence>
<dbReference type="AlphaFoldDB" id="A0A2R8ATA1"/>
<protein>
    <recommendedName>
        <fullName evidence="3">Sialate O-acetylesterase domain-containing protein</fullName>
    </recommendedName>
</protein>
<proteinExistence type="predicted"/>
<gene>
    <name evidence="1" type="ORF">ALP8811_03039</name>
</gene>
<evidence type="ECO:0000313" key="2">
    <source>
        <dbReference type="Proteomes" id="UP000244911"/>
    </source>
</evidence>
<reference evidence="1 2" key="1">
    <citation type="submission" date="2018-03" db="EMBL/GenBank/DDBJ databases">
        <authorList>
            <person name="Keele B.F."/>
        </authorList>
    </citation>
    <scope>NUCLEOTIDE SEQUENCE [LARGE SCALE GENOMIC DNA]</scope>
    <source>
        <strain evidence="1 2">CECT 8811</strain>
    </source>
</reference>
<dbReference type="SUPFAM" id="SSF52266">
    <property type="entry name" value="SGNH hydrolase"/>
    <property type="match status" value="1"/>
</dbReference>
<dbReference type="GO" id="GO:0016788">
    <property type="term" value="F:hydrolase activity, acting on ester bonds"/>
    <property type="evidence" value="ECO:0007669"/>
    <property type="project" value="UniProtKB-ARBA"/>
</dbReference>
<name>A0A2R8ATA1_9RHOB</name>
<dbReference type="OrthoDB" id="7756850at2"/>